<dbReference type="InterPro" id="IPR029063">
    <property type="entry name" value="SAM-dependent_MTases_sf"/>
</dbReference>
<feature type="compositionally biased region" description="Polar residues" evidence="8">
    <location>
        <begin position="21"/>
        <end position="35"/>
    </location>
</feature>
<dbReference type="GO" id="GO:0005759">
    <property type="term" value="C:mitochondrial matrix"/>
    <property type="evidence" value="ECO:0007669"/>
    <property type="project" value="TreeGrafter"/>
</dbReference>
<organism evidence="9 10">
    <name type="scientific">Podospora didyma</name>
    <dbReference type="NCBI Taxonomy" id="330526"/>
    <lineage>
        <taxon>Eukaryota</taxon>
        <taxon>Fungi</taxon>
        <taxon>Dikarya</taxon>
        <taxon>Ascomycota</taxon>
        <taxon>Pezizomycotina</taxon>
        <taxon>Sordariomycetes</taxon>
        <taxon>Sordariomycetidae</taxon>
        <taxon>Sordariales</taxon>
        <taxon>Podosporaceae</taxon>
        <taxon>Podospora</taxon>
    </lineage>
</organism>
<feature type="region of interest" description="Disordered" evidence="8">
    <location>
        <begin position="20"/>
        <end position="39"/>
    </location>
</feature>
<keyword evidence="3" id="KW-0489">Methyltransferase</keyword>
<dbReference type="GO" id="GO:0032259">
    <property type="term" value="P:methylation"/>
    <property type="evidence" value="ECO:0007669"/>
    <property type="project" value="UniProtKB-KW"/>
</dbReference>
<reference evidence="9" key="1">
    <citation type="journal article" date="2023" name="Mol. Phylogenet. Evol.">
        <title>Genome-scale phylogeny and comparative genomics of the fungal order Sordariales.</title>
        <authorList>
            <person name="Hensen N."/>
            <person name="Bonometti L."/>
            <person name="Westerberg I."/>
            <person name="Brannstrom I.O."/>
            <person name="Guillou S."/>
            <person name="Cros-Aarteil S."/>
            <person name="Calhoun S."/>
            <person name="Haridas S."/>
            <person name="Kuo A."/>
            <person name="Mondo S."/>
            <person name="Pangilinan J."/>
            <person name="Riley R."/>
            <person name="LaButti K."/>
            <person name="Andreopoulos B."/>
            <person name="Lipzen A."/>
            <person name="Chen C."/>
            <person name="Yan M."/>
            <person name="Daum C."/>
            <person name="Ng V."/>
            <person name="Clum A."/>
            <person name="Steindorff A."/>
            <person name="Ohm R.A."/>
            <person name="Martin F."/>
            <person name="Silar P."/>
            <person name="Natvig D.O."/>
            <person name="Lalanne C."/>
            <person name="Gautier V."/>
            <person name="Ament-Velasquez S.L."/>
            <person name="Kruys A."/>
            <person name="Hutchinson M.I."/>
            <person name="Powell A.J."/>
            <person name="Barry K."/>
            <person name="Miller A.N."/>
            <person name="Grigoriev I.V."/>
            <person name="Debuchy R."/>
            <person name="Gladieux P."/>
            <person name="Hiltunen Thoren M."/>
            <person name="Johannesson H."/>
        </authorList>
    </citation>
    <scope>NUCLEOTIDE SEQUENCE</scope>
    <source>
        <strain evidence="9">CBS 232.78</strain>
    </source>
</reference>
<sequence length="647" mass="74551">MLPVRSRALLSPSARAARCFGTTQRHGISTSTNPTPKRRAAPYTRLNTLLKPSNPTAKHLFDTGIWHWLANVRKDLPGQKNKRGENKKGDRRRVNIVDEGLCDDIISQNRAELLRHEGCDIVDLFPGAGVWSRKLNDLLRPRSHILMEPDVGLYQELLQPLLDRPGTQLLPLSGILWPELNYVLNPKYLPHQVQRPATSEQPSVRNDTLLVTANFSWYPKRKYRSFPSVAQLLLFQFISSIRTQTLFQKYGQVRMLIWTTDDEKSCWVPRSEQERRRPIVESDFFTDWVEELAGADSADPDSKSKEVIWFSRDENLDLRSMKEVLAKMRANDQMPPPERESRLLKRIIRQENEGIPIPEDDYDFHIVRAFMGELRELERRYAAGEIPQDTKNSEYHRLKALRYQTKTRNRMRAEQAALLREHDVIVDMHKAATKVSDPDERSRLLEEAARKEAVWEESLMEMHEDQRKELILARDNLHVHRQKLLSWDRRKKEPLIVKGSDFFPAVPLTLLDIQPRSGDPSMLKLEKSEEHAASVFEHLVKGLYMNKQHSVRKSLDRLCPGGGDGIVPHCPSLFDPSKGGIPLTGLGALNVRSLNEEQMKEIFKGWFKWPFHPTIGQLVHSTTEETELIKDPDNNMNVKDLTGGSLI</sequence>
<evidence type="ECO:0000256" key="8">
    <source>
        <dbReference type="SAM" id="MobiDB-lite"/>
    </source>
</evidence>
<evidence type="ECO:0000256" key="6">
    <source>
        <dbReference type="ARBA" id="ARBA00022884"/>
    </source>
</evidence>
<dbReference type="GO" id="GO:0006391">
    <property type="term" value="P:transcription initiation at mitochondrial promoter"/>
    <property type="evidence" value="ECO:0007669"/>
    <property type="project" value="TreeGrafter"/>
</dbReference>
<dbReference type="PANTHER" id="PTHR11727:SF17">
    <property type="entry name" value="DIMETHYLADENOSINE TRANSFERASE 1, MITOCHONDRIAL"/>
    <property type="match status" value="1"/>
</dbReference>
<dbReference type="AlphaFoldDB" id="A0AAE0NPA7"/>
<evidence type="ECO:0000256" key="3">
    <source>
        <dbReference type="ARBA" id="ARBA00022603"/>
    </source>
</evidence>
<keyword evidence="4" id="KW-0808">Transferase</keyword>
<proteinExistence type="predicted"/>
<dbReference type="Gene3D" id="1.10.8.100">
    <property type="entry name" value="Ribosomal RNA adenine dimethylase-like, domain 2"/>
    <property type="match status" value="1"/>
</dbReference>
<dbReference type="GO" id="GO:0003723">
    <property type="term" value="F:RNA binding"/>
    <property type="evidence" value="ECO:0007669"/>
    <property type="project" value="UniProtKB-KW"/>
</dbReference>
<accession>A0AAE0NPA7</accession>
<comment type="caution">
    <text evidence="9">The sequence shown here is derived from an EMBL/GenBank/DDBJ whole genome shotgun (WGS) entry which is preliminary data.</text>
</comment>
<name>A0AAE0NPA7_9PEZI</name>
<dbReference type="InterPro" id="IPR023165">
    <property type="entry name" value="rRNA_Ade_diMease-like_C"/>
</dbReference>
<keyword evidence="6" id="KW-0694">RNA-binding</keyword>
<dbReference type="Proteomes" id="UP001285441">
    <property type="component" value="Unassembled WGS sequence"/>
</dbReference>
<gene>
    <name evidence="9" type="ORF">B0H63DRAFT_472545</name>
</gene>
<evidence type="ECO:0000256" key="2">
    <source>
        <dbReference type="ARBA" id="ARBA00013836"/>
    </source>
</evidence>
<dbReference type="GO" id="GO:0034246">
    <property type="term" value="F:mitochondrial transcription factor activity"/>
    <property type="evidence" value="ECO:0007669"/>
    <property type="project" value="TreeGrafter"/>
</dbReference>
<protein>
    <recommendedName>
        <fullName evidence="2">Mitochondrial transcription factor 1</fullName>
    </recommendedName>
</protein>
<dbReference type="GO" id="GO:0008168">
    <property type="term" value="F:methyltransferase activity"/>
    <property type="evidence" value="ECO:0007669"/>
    <property type="project" value="UniProtKB-KW"/>
</dbReference>
<comment type="subcellular location">
    <subcellularLocation>
        <location evidence="1">Mitochondrion</location>
    </subcellularLocation>
</comment>
<reference evidence="9" key="2">
    <citation type="submission" date="2023-06" db="EMBL/GenBank/DDBJ databases">
        <authorList>
            <consortium name="Lawrence Berkeley National Laboratory"/>
            <person name="Haridas S."/>
            <person name="Hensen N."/>
            <person name="Bonometti L."/>
            <person name="Westerberg I."/>
            <person name="Brannstrom I.O."/>
            <person name="Guillou S."/>
            <person name="Cros-Aarteil S."/>
            <person name="Calhoun S."/>
            <person name="Kuo A."/>
            <person name="Mondo S."/>
            <person name="Pangilinan J."/>
            <person name="Riley R."/>
            <person name="LaButti K."/>
            <person name="Andreopoulos B."/>
            <person name="Lipzen A."/>
            <person name="Chen C."/>
            <person name="Yanf M."/>
            <person name="Daum C."/>
            <person name="Ng V."/>
            <person name="Clum A."/>
            <person name="Steindorff A."/>
            <person name="Ohm R."/>
            <person name="Martin F."/>
            <person name="Silar P."/>
            <person name="Natvig D."/>
            <person name="Lalanne C."/>
            <person name="Gautier V."/>
            <person name="Ament-velasquez S.L."/>
            <person name="Kruys A."/>
            <person name="Hutchinson M.I."/>
            <person name="Powell A.J."/>
            <person name="Barry K."/>
            <person name="Miller A.N."/>
            <person name="Grigoriev I.V."/>
            <person name="Debuchy R."/>
            <person name="Gladieux P."/>
            <person name="Thoren M.H."/>
            <person name="Johannesson H."/>
        </authorList>
    </citation>
    <scope>NUCLEOTIDE SEQUENCE</scope>
    <source>
        <strain evidence="9">CBS 232.78</strain>
    </source>
</reference>
<evidence type="ECO:0000313" key="10">
    <source>
        <dbReference type="Proteomes" id="UP001285441"/>
    </source>
</evidence>
<keyword evidence="5" id="KW-0949">S-adenosyl-L-methionine</keyword>
<comment type="function">
    <text evidence="7">Mitochondrial transcription factor that confers selective promoter recognition on the core subunit of the yeast mitochondrial RNA polymerase. Interacts with DNA in a non-specific manner.</text>
</comment>
<dbReference type="InterPro" id="IPR001737">
    <property type="entry name" value="KsgA/Erm"/>
</dbReference>
<keyword evidence="10" id="KW-1185">Reference proteome</keyword>
<dbReference type="GO" id="GO:0034245">
    <property type="term" value="C:mitochondrial DNA-directed RNA polymerase complex"/>
    <property type="evidence" value="ECO:0007669"/>
    <property type="project" value="TreeGrafter"/>
</dbReference>
<evidence type="ECO:0000256" key="1">
    <source>
        <dbReference type="ARBA" id="ARBA00004173"/>
    </source>
</evidence>
<evidence type="ECO:0000256" key="5">
    <source>
        <dbReference type="ARBA" id="ARBA00022691"/>
    </source>
</evidence>
<dbReference type="EMBL" id="JAULSW010000004">
    <property type="protein sequence ID" value="KAK3385212.1"/>
    <property type="molecule type" value="Genomic_DNA"/>
</dbReference>
<evidence type="ECO:0000313" key="9">
    <source>
        <dbReference type="EMBL" id="KAK3385212.1"/>
    </source>
</evidence>
<dbReference type="Gene3D" id="3.40.50.150">
    <property type="entry name" value="Vaccinia Virus protein VP39"/>
    <property type="match status" value="1"/>
</dbReference>
<evidence type="ECO:0000256" key="4">
    <source>
        <dbReference type="ARBA" id="ARBA00022679"/>
    </source>
</evidence>
<dbReference type="SUPFAM" id="SSF53335">
    <property type="entry name" value="S-adenosyl-L-methionine-dependent methyltransferases"/>
    <property type="match status" value="1"/>
</dbReference>
<evidence type="ECO:0000256" key="7">
    <source>
        <dbReference type="ARBA" id="ARBA00024915"/>
    </source>
</evidence>
<dbReference type="PANTHER" id="PTHR11727">
    <property type="entry name" value="DIMETHYLADENOSINE TRANSFERASE"/>
    <property type="match status" value="1"/>
</dbReference>